<reference evidence="3 4" key="1">
    <citation type="journal article" date="2015" name="Genome Biol. Evol.">
        <title>Comparative Genomics of a Bacterivorous Green Alga Reveals Evolutionary Causalities and Consequences of Phago-Mixotrophic Mode of Nutrition.</title>
        <authorList>
            <person name="Burns J.A."/>
            <person name="Paasch A."/>
            <person name="Narechania A."/>
            <person name="Kim E."/>
        </authorList>
    </citation>
    <scope>NUCLEOTIDE SEQUENCE [LARGE SCALE GENOMIC DNA]</scope>
    <source>
        <strain evidence="3 4">PLY_AMNH</strain>
    </source>
</reference>
<evidence type="ECO:0000313" key="4">
    <source>
        <dbReference type="Proteomes" id="UP001190700"/>
    </source>
</evidence>
<sequence length="415" mass="45674">MARRSRRGPLLSSASCALLFFGIWLVVCVWFIVSLGGNKARQPSDARPLTQITSAETLAQSPQETRAKSWEKPSENGKLDVGSAEGKEDEGSCRDKHESCQAWAETGECTKNKAFMIGHLGEGGEGKCCKSCNACDECFTANEDFLATSTTTLNDECVDLYDTKQCLDWAEKGECESNKIFMLGQEGPGGEGKCCKSCGNCADCFKSAEGTQVQAAQGQQTENSNGIFFNWAQSFPHCQDHHENCKEWAAKGECESNEKFMVGHEGPGNWGRCCKACDDCTSCWVDNEAQVNRKYLPKELQDALPQPEDRDTTDGHKPEDESSSVEVVGVQSSSLKPQPVCEDLNENCKTWAENGECERNKLFTVGHEGPGNEGQCCKSCNACGECWYKGVGQHKEIPRLMAMENRKLSRHRSKI</sequence>
<dbReference type="EMBL" id="LGRX02030486">
    <property type="protein sequence ID" value="KAK3245622.1"/>
    <property type="molecule type" value="Genomic_DNA"/>
</dbReference>
<feature type="compositionally biased region" description="Basic and acidic residues" evidence="1">
    <location>
        <begin position="298"/>
        <end position="320"/>
    </location>
</feature>
<dbReference type="Proteomes" id="UP001190700">
    <property type="component" value="Unassembled WGS sequence"/>
</dbReference>
<dbReference type="InterPro" id="IPR003582">
    <property type="entry name" value="ShKT_dom"/>
</dbReference>
<feature type="compositionally biased region" description="Low complexity" evidence="1">
    <location>
        <begin position="324"/>
        <end position="334"/>
    </location>
</feature>
<dbReference type="AlphaFoldDB" id="A0AAE0C1J9"/>
<feature type="compositionally biased region" description="Basic and acidic residues" evidence="1">
    <location>
        <begin position="65"/>
        <end position="78"/>
    </location>
</feature>
<dbReference type="Pfam" id="PF01549">
    <property type="entry name" value="ShK"/>
    <property type="match status" value="4"/>
</dbReference>
<protein>
    <recommendedName>
        <fullName evidence="2">ShKT domain-containing protein</fullName>
    </recommendedName>
</protein>
<evidence type="ECO:0000256" key="1">
    <source>
        <dbReference type="SAM" id="MobiDB-lite"/>
    </source>
</evidence>
<evidence type="ECO:0000259" key="2">
    <source>
        <dbReference type="PROSITE" id="PS51670"/>
    </source>
</evidence>
<gene>
    <name evidence="3" type="ORF">CYMTET_44824</name>
</gene>
<accession>A0AAE0C1J9</accession>
<feature type="region of interest" description="Disordered" evidence="1">
    <location>
        <begin position="53"/>
        <end position="93"/>
    </location>
</feature>
<comment type="caution">
    <text evidence="3">The sequence shown here is derived from an EMBL/GenBank/DDBJ whole genome shotgun (WGS) entry which is preliminary data.</text>
</comment>
<feature type="compositionally biased region" description="Polar residues" evidence="1">
    <location>
        <begin position="53"/>
        <end position="64"/>
    </location>
</feature>
<organism evidence="3 4">
    <name type="scientific">Cymbomonas tetramitiformis</name>
    <dbReference type="NCBI Taxonomy" id="36881"/>
    <lineage>
        <taxon>Eukaryota</taxon>
        <taxon>Viridiplantae</taxon>
        <taxon>Chlorophyta</taxon>
        <taxon>Pyramimonadophyceae</taxon>
        <taxon>Pyramimonadales</taxon>
        <taxon>Pyramimonadaceae</taxon>
        <taxon>Cymbomonas</taxon>
    </lineage>
</organism>
<feature type="domain" description="ShKT" evidence="2">
    <location>
        <begin position="341"/>
        <end position="383"/>
    </location>
</feature>
<dbReference type="PROSITE" id="PS51670">
    <property type="entry name" value="SHKT"/>
    <property type="match status" value="1"/>
</dbReference>
<dbReference type="PANTHER" id="PTHR21724:SF109">
    <property type="entry name" value="SHKT DOMAIN-CONTAINING PROTEIN"/>
    <property type="match status" value="1"/>
</dbReference>
<dbReference type="SMART" id="SM00254">
    <property type="entry name" value="ShKT"/>
    <property type="match status" value="4"/>
</dbReference>
<evidence type="ECO:0000313" key="3">
    <source>
        <dbReference type="EMBL" id="KAK3245622.1"/>
    </source>
</evidence>
<name>A0AAE0C1J9_9CHLO</name>
<keyword evidence="4" id="KW-1185">Reference proteome</keyword>
<proteinExistence type="predicted"/>
<feature type="region of interest" description="Disordered" evidence="1">
    <location>
        <begin position="298"/>
        <end position="334"/>
    </location>
</feature>
<dbReference type="PANTHER" id="PTHR21724">
    <property type="entry name" value="SHKT DOMAIN-CONTAINING PROTEIN"/>
    <property type="match status" value="1"/>
</dbReference>